<feature type="transmembrane region" description="Helical" evidence="6">
    <location>
        <begin position="265"/>
        <end position="285"/>
    </location>
</feature>
<comment type="similarity">
    <text evidence="2">Belongs to the EamA transporter family.</text>
</comment>
<evidence type="ECO:0000256" key="4">
    <source>
        <dbReference type="ARBA" id="ARBA00022989"/>
    </source>
</evidence>
<evidence type="ECO:0000256" key="5">
    <source>
        <dbReference type="ARBA" id="ARBA00023136"/>
    </source>
</evidence>
<keyword evidence="4 6" id="KW-1133">Transmembrane helix</keyword>
<protein>
    <submittedName>
        <fullName evidence="8">DMT family transporter</fullName>
    </submittedName>
</protein>
<evidence type="ECO:0000259" key="7">
    <source>
        <dbReference type="Pfam" id="PF00892"/>
    </source>
</evidence>
<feature type="transmembrane region" description="Helical" evidence="6">
    <location>
        <begin position="36"/>
        <end position="53"/>
    </location>
</feature>
<feature type="transmembrane region" description="Helical" evidence="6">
    <location>
        <begin position="65"/>
        <end position="85"/>
    </location>
</feature>
<evidence type="ECO:0000256" key="1">
    <source>
        <dbReference type="ARBA" id="ARBA00004141"/>
    </source>
</evidence>
<feature type="domain" description="EamA" evidence="7">
    <location>
        <begin position="150"/>
        <end position="281"/>
    </location>
</feature>
<dbReference type="Pfam" id="PF00892">
    <property type="entry name" value="EamA"/>
    <property type="match status" value="2"/>
</dbReference>
<feature type="transmembrane region" description="Helical" evidence="6">
    <location>
        <begin position="209"/>
        <end position="229"/>
    </location>
</feature>
<accession>A0A7C9TJY7</accession>
<keyword evidence="3 6" id="KW-0812">Transmembrane</keyword>
<organism evidence="8 9">
    <name type="scientific">Ideonella livida</name>
    <dbReference type="NCBI Taxonomy" id="2707176"/>
    <lineage>
        <taxon>Bacteria</taxon>
        <taxon>Pseudomonadati</taxon>
        <taxon>Pseudomonadota</taxon>
        <taxon>Betaproteobacteria</taxon>
        <taxon>Burkholderiales</taxon>
        <taxon>Sphaerotilaceae</taxon>
        <taxon>Ideonella</taxon>
    </lineage>
</organism>
<keyword evidence="5 6" id="KW-0472">Membrane</keyword>
<evidence type="ECO:0000313" key="9">
    <source>
        <dbReference type="Proteomes" id="UP000484255"/>
    </source>
</evidence>
<keyword evidence="9" id="KW-1185">Reference proteome</keyword>
<dbReference type="InterPro" id="IPR037185">
    <property type="entry name" value="EmrE-like"/>
</dbReference>
<feature type="transmembrane region" description="Helical" evidence="6">
    <location>
        <begin position="175"/>
        <end position="197"/>
    </location>
</feature>
<dbReference type="InterPro" id="IPR050638">
    <property type="entry name" value="AA-Vitamin_Transporters"/>
</dbReference>
<feature type="transmembrane region" description="Helical" evidence="6">
    <location>
        <begin position="91"/>
        <end position="113"/>
    </location>
</feature>
<feature type="transmembrane region" description="Helical" evidence="6">
    <location>
        <begin position="241"/>
        <end position="259"/>
    </location>
</feature>
<dbReference type="PANTHER" id="PTHR32322:SF2">
    <property type="entry name" value="EAMA DOMAIN-CONTAINING PROTEIN"/>
    <property type="match status" value="1"/>
</dbReference>
<dbReference type="Gene3D" id="1.10.3730.20">
    <property type="match status" value="1"/>
</dbReference>
<gene>
    <name evidence="8" type="ORF">G3A44_07020</name>
</gene>
<comment type="subcellular location">
    <subcellularLocation>
        <location evidence="1">Membrane</location>
        <topology evidence="1">Multi-pass membrane protein</topology>
    </subcellularLocation>
</comment>
<dbReference type="EMBL" id="JAAGOH010000006">
    <property type="protein sequence ID" value="NDY90945.1"/>
    <property type="molecule type" value="Genomic_DNA"/>
</dbReference>
<evidence type="ECO:0000256" key="3">
    <source>
        <dbReference type="ARBA" id="ARBA00022692"/>
    </source>
</evidence>
<dbReference type="AlphaFoldDB" id="A0A7C9TJY7"/>
<dbReference type="GO" id="GO:0016020">
    <property type="term" value="C:membrane"/>
    <property type="evidence" value="ECO:0007669"/>
    <property type="project" value="UniProtKB-SubCell"/>
</dbReference>
<reference evidence="8 9" key="1">
    <citation type="submission" date="2020-02" db="EMBL/GenBank/DDBJ databases">
        <title>Ideonella bacterium strain TBM-1.</title>
        <authorList>
            <person name="Chen W.-M."/>
        </authorList>
    </citation>
    <scope>NUCLEOTIDE SEQUENCE [LARGE SCALE GENOMIC DNA]</scope>
    <source>
        <strain evidence="8 9">TBM-1</strain>
    </source>
</reference>
<comment type="caution">
    <text evidence="8">The sequence shown here is derived from an EMBL/GenBank/DDBJ whole genome shotgun (WGS) entry which is preliminary data.</text>
</comment>
<evidence type="ECO:0000256" key="6">
    <source>
        <dbReference type="SAM" id="Phobius"/>
    </source>
</evidence>
<dbReference type="InterPro" id="IPR000620">
    <property type="entry name" value="EamA_dom"/>
</dbReference>
<evidence type="ECO:0000256" key="2">
    <source>
        <dbReference type="ARBA" id="ARBA00007362"/>
    </source>
</evidence>
<feature type="transmembrane region" description="Helical" evidence="6">
    <location>
        <begin position="146"/>
        <end position="168"/>
    </location>
</feature>
<sequence length="292" mass="30598">MKTPDLAEMLLLAALWGASFLFMRVAAPHFGPLALMEVRVLIAAGLLLVWLALRGELAALWRHKGLLLLLGTINSALPFVLLGYATLSLTAGLAAILNATVPLWGALVAWAWLGDRPSRWRLLGLGLGFAGVLALVWGRVALQPGGAGLAVVAALTATLSYGVAASYTKRHASQVAPLVLATGSQLGAALVLAPLALWRWPAQAVPAQAWVSAAALGVLCTALAYVLFFRLVARLGPARSITVTYLIPAFAVLWGAVFLHEPLTLHMALGAAVILAGVTLSTGLWPRPPRQA</sequence>
<dbReference type="RefSeq" id="WP_163456804.1">
    <property type="nucleotide sequence ID" value="NZ_JAAGOH010000006.1"/>
</dbReference>
<evidence type="ECO:0000313" key="8">
    <source>
        <dbReference type="EMBL" id="NDY90945.1"/>
    </source>
</evidence>
<name>A0A7C9TJY7_9BURK</name>
<proteinExistence type="inferred from homology"/>
<dbReference type="PANTHER" id="PTHR32322">
    <property type="entry name" value="INNER MEMBRANE TRANSPORTER"/>
    <property type="match status" value="1"/>
</dbReference>
<feature type="transmembrane region" description="Helical" evidence="6">
    <location>
        <begin position="120"/>
        <end position="140"/>
    </location>
</feature>
<dbReference type="Proteomes" id="UP000484255">
    <property type="component" value="Unassembled WGS sequence"/>
</dbReference>
<feature type="domain" description="EamA" evidence="7">
    <location>
        <begin position="9"/>
        <end position="136"/>
    </location>
</feature>
<dbReference type="SUPFAM" id="SSF103481">
    <property type="entry name" value="Multidrug resistance efflux transporter EmrE"/>
    <property type="match status" value="2"/>
</dbReference>